<dbReference type="EMBL" id="BK032497">
    <property type="protein sequence ID" value="DAF42809.1"/>
    <property type="molecule type" value="Genomic_DNA"/>
</dbReference>
<name>A0A8S5RW23_9CAUD</name>
<proteinExistence type="predicted"/>
<evidence type="ECO:0000313" key="1">
    <source>
        <dbReference type="EMBL" id="DAF42809.1"/>
    </source>
</evidence>
<organism evidence="1">
    <name type="scientific">Siphoviridae sp. ctHip2</name>
    <dbReference type="NCBI Taxonomy" id="2827830"/>
    <lineage>
        <taxon>Viruses</taxon>
        <taxon>Duplodnaviria</taxon>
        <taxon>Heunggongvirae</taxon>
        <taxon>Uroviricota</taxon>
        <taxon>Caudoviricetes</taxon>
    </lineage>
</organism>
<protein>
    <submittedName>
        <fullName evidence="1">Uncharacterized protein</fullName>
    </submittedName>
</protein>
<accession>A0A8S5RW23</accession>
<sequence length="267" mass="30575">MAKYHIKKDGTPGVCRAQNGKCPFGGESEHFPTKEEAQNYADKRHEAIEQRNKLAVQFIRNRSLEIERALYPTYENIDKVKDFDSDVKVLMDNGQILIQKAINVNVSTNKHDKIYNNTNINIRIDPDNPSKMNVKVEREDSTWKNAVSTPLGGLRHMTAEETEILQKVENKVKNKVAKNKEQILEACLESDNFVFNDLDQYKGKSVSDTIDGLDSERYYVIKDKDNKELAEGRLSDGDFNNSLLSKPINNIEVKEPGSEEEMIYLYI</sequence>
<reference evidence="1" key="1">
    <citation type="journal article" date="2021" name="Proc. Natl. Acad. Sci. U.S.A.">
        <title>A Catalog of Tens of Thousands of Viruses from Human Metagenomes Reveals Hidden Associations with Chronic Diseases.</title>
        <authorList>
            <person name="Tisza M.J."/>
            <person name="Buck C.B."/>
        </authorList>
    </citation>
    <scope>NUCLEOTIDE SEQUENCE</scope>
    <source>
        <strain evidence="1">CtHip2</strain>
    </source>
</reference>